<keyword evidence="3" id="KW-1185">Reference proteome</keyword>
<accession>A0A7M5WZN8</accession>
<sequence length="212" mass="24098">MVFKMASHLTRILESCIFFLLLFTIQPATTKDPKDFLNQIPENYHGIEPIVIVGKAEKILQSDKEVNIGRLSPEWHVELHFRIDSLLSSPDWCKVMMVTSGASFGSHGSRVPALTLQQRPNMRLEVATSLNHNDNYRTLESVALNTDYHVIIQQKYVKNGVYEMTAFLNGVEIMRADNTQPRQFYNVKALASTKMTNACDVTISDFKVTNFV</sequence>
<reference evidence="2" key="1">
    <citation type="submission" date="2021-01" db="UniProtKB">
        <authorList>
            <consortium name="EnsemblMetazoa"/>
        </authorList>
    </citation>
    <scope>IDENTIFICATION</scope>
</reference>
<proteinExistence type="predicted"/>
<evidence type="ECO:0000313" key="2">
    <source>
        <dbReference type="EnsemblMetazoa" id="CLYHEMP015651.1"/>
    </source>
</evidence>
<dbReference type="OrthoDB" id="10647531at2759"/>
<dbReference type="Proteomes" id="UP000594262">
    <property type="component" value="Unplaced"/>
</dbReference>
<keyword evidence="1" id="KW-0732">Signal</keyword>
<name>A0A7M5WZN8_9CNID</name>
<dbReference type="EnsemblMetazoa" id="CLYHEMT015651.1">
    <property type="protein sequence ID" value="CLYHEMP015651.1"/>
    <property type="gene ID" value="CLYHEMG015651"/>
</dbReference>
<evidence type="ECO:0000313" key="3">
    <source>
        <dbReference type="Proteomes" id="UP000594262"/>
    </source>
</evidence>
<organism evidence="2 3">
    <name type="scientific">Clytia hemisphaerica</name>
    <dbReference type="NCBI Taxonomy" id="252671"/>
    <lineage>
        <taxon>Eukaryota</taxon>
        <taxon>Metazoa</taxon>
        <taxon>Cnidaria</taxon>
        <taxon>Hydrozoa</taxon>
        <taxon>Hydroidolina</taxon>
        <taxon>Leptothecata</taxon>
        <taxon>Obeliida</taxon>
        <taxon>Clytiidae</taxon>
        <taxon>Clytia</taxon>
    </lineage>
</organism>
<feature type="signal peptide" evidence="1">
    <location>
        <begin position="1"/>
        <end position="30"/>
    </location>
</feature>
<protein>
    <submittedName>
        <fullName evidence="2">Uncharacterized protein</fullName>
    </submittedName>
</protein>
<dbReference type="AlphaFoldDB" id="A0A7M5WZN8"/>
<feature type="chain" id="PRO_5029556482" evidence="1">
    <location>
        <begin position="31"/>
        <end position="212"/>
    </location>
</feature>
<evidence type="ECO:0000256" key="1">
    <source>
        <dbReference type="SAM" id="SignalP"/>
    </source>
</evidence>